<sequence>MSDGRKPSSPGTQPPRTASNPGTQPRTPTNPGMPRAPSTPGMPRTPTSPGMRVMTAARSAPLQKEKVEGPLGKRLAGEASNQVLNAVSILKEFVADFRQRDRFFKYKASIVAGWLAMSVASFAIACPGSTVQTGDMDARLVLGDKLDRPSLTIWNESDEPWVDIVVTVNEQYQTAVPAVAPGEFMTITPKQLNGRAGAAPADLRFNSLRMRSRDDSADLTEDLRKEWERLQGKR</sequence>
<dbReference type="EMBL" id="JABBJJ010000227">
    <property type="protein sequence ID" value="NMO20167.1"/>
    <property type="molecule type" value="Genomic_DNA"/>
</dbReference>
<dbReference type="Proteomes" id="UP000518300">
    <property type="component" value="Unassembled WGS sequence"/>
</dbReference>
<keyword evidence="3" id="KW-1185">Reference proteome</keyword>
<reference evidence="2 3" key="1">
    <citation type="submission" date="2020-04" db="EMBL/GenBank/DDBJ databases">
        <title>Draft genome of Pyxidicoccus fallax type strain.</title>
        <authorList>
            <person name="Whitworth D.E."/>
        </authorList>
    </citation>
    <scope>NUCLEOTIDE SEQUENCE [LARGE SCALE GENOMIC DNA]</scope>
    <source>
        <strain evidence="2 3">DSM 14698</strain>
    </source>
</reference>
<dbReference type="AlphaFoldDB" id="A0A848LQJ7"/>
<evidence type="ECO:0000256" key="1">
    <source>
        <dbReference type="SAM" id="MobiDB-lite"/>
    </source>
</evidence>
<comment type="caution">
    <text evidence="2">The sequence shown here is derived from an EMBL/GenBank/DDBJ whole genome shotgun (WGS) entry which is preliminary data.</text>
</comment>
<accession>A0A848LQJ7</accession>
<feature type="region of interest" description="Disordered" evidence="1">
    <location>
        <begin position="1"/>
        <end position="51"/>
    </location>
</feature>
<gene>
    <name evidence="2" type="ORF">HG543_35695</name>
</gene>
<name>A0A848LQJ7_9BACT</name>
<evidence type="ECO:0000313" key="2">
    <source>
        <dbReference type="EMBL" id="NMO20167.1"/>
    </source>
</evidence>
<proteinExistence type="predicted"/>
<protein>
    <submittedName>
        <fullName evidence="2">Uncharacterized protein</fullName>
    </submittedName>
</protein>
<feature type="compositionally biased region" description="Polar residues" evidence="1">
    <location>
        <begin position="9"/>
        <end position="30"/>
    </location>
</feature>
<organism evidence="2 3">
    <name type="scientific">Pyxidicoccus fallax</name>
    <dbReference type="NCBI Taxonomy" id="394095"/>
    <lineage>
        <taxon>Bacteria</taxon>
        <taxon>Pseudomonadati</taxon>
        <taxon>Myxococcota</taxon>
        <taxon>Myxococcia</taxon>
        <taxon>Myxococcales</taxon>
        <taxon>Cystobacterineae</taxon>
        <taxon>Myxococcaceae</taxon>
        <taxon>Pyxidicoccus</taxon>
    </lineage>
</organism>
<evidence type="ECO:0000313" key="3">
    <source>
        <dbReference type="Proteomes" id="UP000518300"/>
    </source>
</evidence>